<sequence length="74" mass="8732">MYWNYVKHHFEGKRKLTMIKYILIPINNLTLFTLEKMITHLPESIHNMWVPTLFTNGLIALAEVLSPICDRSEC</sequence>
<protein>
    <submittedName>
        <fullName evidence="1">Uncharacterized protein</fullName>
    </submittedName>
</protein>
<organism evidence="1 2">
    <name type="scientific">Paenibacillus polymyxa</name>
    <name type="common">Bacillus polymyxa</name>
    <dbReference type="NCBI Taxonomy" id="1406"/>
    <lineage>
        <taxon>Bacteria</taxon>
        <taxon>Bacillati</taxon>
        <taxon>Bacillota</taxon>
        <taxon>Bacilli</taxon>
        <taxon>Bacillales</taxon>
        <taxon>Paenibacillaceae</taxon>
        <taxon>Paenibacillus</taxon>
    </lineage>
</organism>
<gene>
    <name evidence="1" type="ORF">NCTC10343_01626</name>
</gene>
<accession>A0A378XW03</accession>
<evidence type="ECO:0000313" key="2">
    <source>
        <dbReference type="Proteomes" id="UP000254400"/>
    </source>
</evidence>
<reference evidence="1 2" key="1">
    <citation type="submission" date="2018-06" db="EMBL/GenBank/DDBJ databases">
        <authorList>
            <consortium name="Pathogen Informatics"/>
            <person name="Doyle S."/>
        </authorList>
    </citation>
    <scope>NUCLEOTIDE SEQUENCE [LARGE SCALE GENOMIC DNA]</scope>
    <source>
        <strain evidence="1 2">NCTC10343</strain>
    </source>
</reference>
<dbReference type="Proteomes" id="UP000254400">
    <property type="component" value="Unassembled WGS sequence"/>
</dbReference>
<evidence type="ECO:0000313" key="1">
    <source>
        <dbReference type="EMBL" id="SUA68326.1"/>
    </source>
</evidence>
<name>A0A378XW03_PAEPO</name>
<proteinExistence type="predicted"/>
<dbReference type="AlphaFoldDB" id="A0A378XW03"/>
<dbReference type="EMBL" id="UGSC01000001">
    <property type="protein sequence ID" value="SUA68326.1"/>
    <property type="molecule type" value="Genomic_DNA"/>
</dbReference>